<comment type="caution">
    <text evidence="8">The sequence shown here is derived from an EMBL/GenBank/DDBJ whole genome shotgun (WGS) entry which is preliminary data.</text>
</comment>
<dbReference type="InterPro" id="IPR039425">
    <property type="entry name" value="RNA_pol_sigma-70-like"/>
</dbReference>
<keyword evidence="9" id="KW-1185">Reference proteome</keyword>
<keyword evidence="3" id="KW-0731">Sigma factor</keyword>
<evidence type="ECO:0000256" key="1">
    <source>
        <dbReference type="ARBA" id="ARBA00010641"/>
    </source>
</evidence>
<dbReference type="SUPFAM" id="SSF88946">
    <property type="entry name" value="Sigma2 domain of RNA polymerase sigma factors"/>
    <property type="match status" value="1"/>
</dbReference>
<comment type="similarity">
    <text evidence="1">Belongs to the sigma-70 factor family. ECF subfamily.</text>
</comment>
<dbReference type="GO" id="GO:0006352">
    <property type="term" value="P:DNA-templated transcription initiation"/>
    <property type="evidence" value="ECO:0007669"/>
    <property type="project" value="InterPro"/>
</dbReference>
<evidence type="ECO:0000256" key="2">
    <source>
        <dbReference type="ARBA" id="ARBA00023015"/>
    </source>
</evidence>
<dbReference type="EMBL" id="JAFREP010000006">
    <property type="protein sequence ID" value="MBO1318538.1"/>
    <property type="molecule type" value="Genomic_DNA"/>
</dbReference>
<keyword evidence="4" id="KW-0804">Transcription</keyword>
<feature type="domain" description="RNA polymerase sigma factor 70 region 4 type 2" evidence="6">
    <location>
        <begin position="117"/>
        <end position="166"/>
    </location>
</feature>
<dbReference type="Gene3D" id="1.10.10.10">
    <property type="entry name" value="Winged helix-like DNA-binding domain superfamily/Winged helix DNA-binding domain"/>
    <property type="match status" value="1"/>
</dbReference>
<dbReference type="EMBL" id="JAFREP010000002">
    <property type="protein sequence ID" value="MBO1317232.1"/>
    <property type="molecule type" value="Genomic_DNA"/>
</dbReference>
<dbReference type="RefSeq" id="WP_207856469.1">
    <property type="nucleotide sequence ID" value="NZ_JAFREP010000002.1"/>
</dbReference>
<dbReference type="InterPro" id="IPR007627">
    <property type="entry name" value="RNA_pol_sigma70_r2"/>
</dbReference>
<protein>
    <submittedName>
        <fullName evidence="8">RNA polymerase sigma factor</fullName>
    </submittedName>
</protein>
<dbReference type="Pfam" id="PF04542">
    <property type="entry name" value="Sigma70_r2"/>
    <property type="match status" value="1"/>
</dbReference>
<keyword evidence="2" id="KW-0805">Transcription regulation</keyword>
<reference evidence="8" key="1">
    <citation type="submission" date="2021-03" db="EMBL/GenBank/DDBJ databases">
        <authorList>
            <person name="Wang G."/>
        </authorList>
    </citation>
    <scope>NUCLEOTIDE SEQUENCE</scope>
    <source>
        <strain evidence="8">KCTC 12899</strain>
    </source>
</reference>
<evidence type="ECO:0000259" key="6">
    <source>
        <dbReference type="Pfam" id="PF08281"/>
    </source>
</evidence>
<dbReference type="InterPro" id="IPR013325">
    <property type="entry name" value="RNA_pol_sigma_r2"/>
</dbReference>
<dbReference type="Pfam" id="PF08281">
    <property type="entry name" value="Sigma70_r4_2"/>
    <property type="match status" value="1"/>
</dbReference>
<evidence type="ECO:0000313" key="7">
    <source>
        <dbReference type="EMBL" id="MBO1317232.1"/>
    </source>
</evidence>
<dbReference type="InterPro" id="IPR014284">
    <property type="entry name" value="RNA_pol_sigma-70_dom"/>
</dbReference>
<name>A0A8J7U3N9_9BACT</name>
<proteinExistence type="inferred from homology"/>
<dbReference type="Gene3D" id="1.10.1740.10">
    <property type="match status" value="1"/>
</dbReference>
<dbReference type="AlphaFoldDB" id="A0A8J7U3N9"/>
<evidence type="ECO:0000256" key="3">
    <source>
        <dbReference type="ARBA" id="ARBA00023082"/>
    </source>
</evidence>
<dbReference type="Proteomes" id="UP000664417">
    <property type="component" value="Unassembled WGS sequence"/>
</dbReference>
<sequence>MNATTPLLPRVAQGDQGAVKKCIDTYGGLIWSVAKRLCPAQEAEDAVQEIFIDLWKNAGRFDAEKSSEKTFVVMIARRRLIDRLRQQKRRPEQVQLAETAEPAYAAGLEASADATRAHEAMNDMGREQRKVLYLSLHLGMSHGEIAETTGVALGTVKSHIRRGLATIREKLERIGKPKERRAAQ</sequence>
<dbReference type="SUPFAM" id="SSF88659">
    <property type="entry name" value="Sigma3 and sigma4 domains of RNA polymerase sigma factors"/>
    <property type="match status" value="1"/>
</dbReference>
<dbReference type="InterPro" id="IPR013324">
    <property type="entry name" value="RNA_pol_sigma_r3/r4-like"/>
</dbReference>
<evidence type="ECO:0000256" key="4">
    <source>
        <dbReference type="ARBA" id="ARBA00023163"/>
    </source>
</evidence>
<evidence type="ECO:0000313" key="8">
    <source>
        <dbReference type="EMBL" id="MBO1318538.1"/>
    </source>
</evidence>
<dbReference type="PANTHER" id="PTHR43133">
    <property type="entry name" value="RNA POLYMERASE ECF-TYPE SIGMA FACTO"/>
    <property type="match status" value="1"/>
</dbReference>
<dbReference type="NCBIfam" id="TIGR02937">
    <property type="entry name" value="sigma70-ECF"/>
    <property type="match status" value="1"/>
</dbReference>
<evidence type="ECO:0000259" key="5">
    <source>
        <dbReference type="Pfam" id="PF04542"/>
    </source>
</evidence>
<dbReference type="GO" id="GO:0003677">
    <property type="term" value="F:DNA binding"/>
    <property type="evidence" value="ECO:0007669"/>
    <property type="project" value="InterPro"/>
</dbReference>
<evidence type="ECO:0000313" key="9">
    <source>
        <dbReference type="Proteomes" id="UP000664417"/>
    </source>
</evidence>
<accession>A0A8J7U3N9</accession>
<dbReference type="PANTHER" id="PTHR43133:SF62">
    <property type="entry name" value="RNA POLYMERASE SIGMA FACTOR SIGZ"/>
    <property type="match status" value="1"/>
</dbReference>
<dbReference type="GO" id="GO:0016987">
    <property type="term" value="F:sigma factor activity"/>
    <property type="evidence" value="ECO:0007669"/>
    <property type="project" value="UniProtKB-KW"/>
</dbReference>
<dbReference type="InterPro" id="IPR036388">
    <property type="entry name" value="WH-like_DNA-bd_sf"/>
</dbReference>
<gene>
    <name evidence="7" type="ORF">J3U88_02085</name>
    <name evidence="8" type="ORF">J3U88_08720</name>
</gene>
<dbReference type="InterPro" id="IPR013249">
    <property type="entry name" value="RNA_pol_sigma70_r4_t2"/>
</dbReference>
<feature type="domain" description="RNA polymerase sigma-70 region 2" evidence="5">
    <location>
        <begin position="23"/>
        <end position="90"/>
    </location>
</feature>
<organism evidence="8 9">
    <name type="scientific">Acanthopleuribacter pedis</name>
    <dbReference type="NCBI Taxonomy" id="442870"/>
    <lineage>
        <taxon>Bacteria</taxon>
        <taxon>Pseudomonadati</taxon>
        <taxon>Acidobacteriota</taxon>
        <taxon>Holophagae</taxon>
        <taxon>Acanthopleuribacterales</taxon>
        <taxon>Acanthopleuribacteraceae</taxon>
        <taxon>Acanthopleuribacter</taxon>
    </lineage>
</organism>